<dbReference type="PROSITE" id="PS50932">
    <property type="entry name" value="HTH_LACI_2"/>
    <property type="match status" value="1"/>
</dbReference>
<dbReference type="InterPro" id="IPR046335">
    <property type="entry name" value="LacI/GalR-like_sensor"/>
</dbReference>
<dbReference type="Gene3D" id="1.10.260.40">
    <property type="entry name" value="lambda repressor-like DNA-binding domains"/>
    <property type="match status" value="1"/>
</dbReference>
<dbReference type="SUPFAM" id="SSF53822">
    <property type="entry name" value="Periplasmic binding protein-like I"/>
    <property type="match status" value="1"/>
</dbReference>
<dbReference type="EMBL" id="CP030840">
    <property type="protein sequence ID" value="AXC12088.1"/>
    <property type="molecule type" value="Genomic_DNA"/>
</dbReference>
<evidence type="ECO:0000256" key="2">
    <source>
        <dbReference type="ARBA" id="ARBA00023125"/>
    </source>
</evidence>
<sequence length="354" mass="39076">MKNLGKHHDGLKFGKRPTLEDVARVAKVAPMTVSRVITNHPYVSQNTAERVRAAILQLNYQPNRAARVLNGQLTRSIALIVPDVADRFFSAISHAVQETARANGYVVLLAASNNDPENEAALIEQMTYHPVDGILLVPADSKRKHLTVTASSGIPLVAIDRRIEVAKADSVEVNNRRGARAGVEHLVHHGCKRIVCVAQNSQLPTIRERIAGYQECLRRAKLPPAKTLHVTDEAEAKDVLITLLLSRRRPDALFTTNNSATICTIDILDRTDMKIGRDVALVGFDDVEFYTLLHPSITAIRQPTAELGETSARLLLQRIHGDPLPPQVHSILPVDLIIRESCGCERRDPLPNHT</sequence>
<keyword evidence="1" id="KW-0805">Transcription regulation</keyword>
<evidence type="ECO:0000256" key="1">
    <source>
        <dbReference type="ARBA" id="ARBA00023015"/>
    </source>
</evidence>
<name>A0A2Z5FZ17_9BACT</name>
<feature type="domain" description="HTH lacI-type" evidence="4">
    <location>
        <begin position="17"/>
        <end position="71"/>
    </location>
</feature>
<dbReference type="InterPro" id="IPR000843">
    <property type="entry name" value="HTH_LacI"/>
</dbReference>
<dbReference type="InterPro" id="IPR028082">
    <property type="entry name" value="Peripla_BP_I"/>
</dbReference>
<accession>A0A2Z5FZ17</accession>
<dbReference type="Pfam" id="PF13377">
    <property type="entry name" value="Peripla_BP_3"/>
    <property type="match status" value="1"/>
</dbReference>
<proteinExistence type="predicted"/>
<gene>
    <name evidence="5" type="ORF">ACPOL_2780</name>
</gene>
<dbReference type="Proteomes" id="UP000253606">
    <property type="component" value="Chromosome"/>
</dbReference>
<dbReference type="SUPFAM" id="SSF47413">
    <property type="entry name" value="lambda repressor-like DNA-binding domains"/>
    <property type="match status" value="1"/>
</dbReference>
<keyword evidence="3" id="KW-0804">Transcription</keyword>
<dbReference type="GO" id="GO:0003700">
    <property type="term" value="F:DNA-binding transcription factor activity"/>
    <property type="evidence" value="ECO:0007669"/>
    <property type="project" value="TreeGrafter"/>
</dbReference>
<evidence type="ECO:0000256" key="3">
    <source>
        <dbReference type="ARBA" id="ARBA00023163"/>
    </source>
</evidence>
<dbReference type="Pfam" id="PF00356">
    <property type="entry name" value="LacI"/>
    <property type="match status" value="1"/>
</dbReference>
<dbReference type="SMART" id="SM00354">
    <property type="entry name" value="HTH_LACI"/>
    <property type="match status" value="1"/>
</dbReference>
<keyword evidence="2" id="KW-0238">DNA-binding</keyword>
<evidence type="ECO:0000313" key="5">
    <source>
        <dbReference type="EMBL" id="AXC12088.1"/>
    </source>
</evidence>
<reference evidence="5 6" key="1">
    <citation type="journal article" date="2018" name="Front. Microbiol.">
        <title>Hydrolytic Capabilities as a Key to Environmental Success: Chitinolytic and Cellulolytic Acidobacteria From Acidic Sub-arctic Soils and Boreal Peatlands.</title>
        <authorList>
            <person name="Belova S.E."/>
            <person name="Ravin N.V."/>
            <person name="Pankratov T.A."/>
            <person name="Rakitin A.L."/>
            <person name="Ivanova A.A."/>
            <person name="Beletsky A.V."/>
            <person name="Mardanov A.V."/>
            <person name="Sinninghe Damste J.S."/>
            <person name="Dedysh S.N."/>
        </authorList>
    </citation>
    <scope>NUCLEOTIDE SEQUENCE [LARGE SCALE GENOMIC DNA]</scope>
    <source>
        <strain evidence="5 6">SBC82</strain>
    </source>
</reference>
<dbReference type="OrthoDB" id="37081at2"/>
<dbReference type="KEGG" id="abas:ACPOL_2780"/>
<dbReference type="PANTHER" id="PTHR30146">
    <property type="entry name" value="LACI-RELATED TRANSCRIPTIONAL REPRESSOR"/>
    <property type="match status" value="1"/>
</dbReference>
<dbReference type="CDD" id="cd01392">
    <property type="entry name" value="HTH_LacI"/>
    <property type="match status" value="1"/>
</dbReference>
<organism evidence="5 6">
    <name type="scientific">Acidisarcina polymorpha</name>
    <dbReference type="NCBI Taxonomy" id="2211140"/>
    <lineage>
        <taxon>Bacteria</taxon>
        <taxon>Pseudomonadati</taxon>
        <taxon>Acidobacteriota</taxon>
        <taxon>Terriglobia</taxon>
        <taxon>Terriglobales</taxon>
        <taxon>Acidobacteriaceae</taxon>
        <taxon>Acidisarcina</taxon>
    </lineage>
</organism>
<dbReference type="AlphaFoldDB" id="A0A2Z5FZ17"/>
<protein>
    <submittedName>
        <fullName evidence="5">Transcriptional regulator, LacI family</fullName>
    </submittedName>
</protein>
<dbReference type="InterPro" id="IPR010982">
    <property type="entry name" value="Lambda_DNA-bd_dom_sf"/>
</dbReference>
<dbReference type="Gene3D" id="3.40.50.2300">
    <property type="match status" value="2"/>
</dbReference>
<dbReference type="GO" id="GO:0000976">
    <property type="term" value="F:transcription cis-regulatory region binding"/>
    <property type="evidence" value="ECO:0007669"/>
    <property type="project" value="TreeGrafter"/>
</dbReference>
<dbReference type="RefSeq" id="WP_150132987.1">
    <property type="nucleotide sequence ID" value="NZ_CP030840.1"/>
</dbReference>
<evidence type="ECO:0000313" key="6">
    <source>
        <dbReference type="Proteomes" id="UP000253606"/>
    </source>
</evidence>
<keyword evidence="6" id="KW-1185">Reference proteome</keyword>
<evidence type="ECO:0000259" key="4">
    <source>
        <dbReference type="PROSITE" id="PS50932"/>
    </source>
</evidence>
<dbReference type="PANTHER" id="PTHR30146:SF109">
    <property type="entry name" value="HTH-TYPE TRANSCRIPTIONAL REGULATOR GALS"/>
    <property type="match status" value="1"/>
</dbReference>